<dbReference type="InterPro" id="IPR028148">
    <property type="entry name" value="Imm74"/>
</dbReference>
<evidence type="ECO:0000313" key="2">
    <source>
        <dbReference type="Proteomes" id="UP001370348"/>
    </source>
</evidence>
<protein>
    <submittedName>
        <fullName evidence="1">Immunity 74 family protein</fullName>
    </submittedName>
</protein>
<dbReference type="Pfam" id="PF15603">
    <property type="entry name" value="Imm74"/>
    <property type="match status" value="1"/>
</dbReference>
<proteinExistence type="predicted"/>
<evidence type="ECO:0000313" key="1">
    <source>
        <dbReference type="EMBL" id="WXB15547.1"/>
    </source>
</evidence>
<dbReference type="EMBL" id="CP089984">
    <property type="protein sequence ID" value="WXB15547.1"/>
    <property type="molecule type" value="Genomic_DNA"/>
</dbReference>
<reference evidence="1 2" key="1">
    <citation type="submission" date="2021-12" db="EMBL/GenBank/DDBJ databases">
        <title>Discovery of the Pendulisporaceae a myxobacterial family with distinct sporulation behavior and unique specialized metabolism.</title>
        <authorList>
            <person name="Garcia R."/>
            <person name="Popoff A."/>
            <person name="Bader C.D."/>
            <person name="Loehr J."/>
            <person name="Walesch S."/>
            <person name="Walt C."/>
            <person name="Boldt J."/>
            <person name="Bunk B."/>
            <person name="Haeckl F.J.F.P.J."/>
            <person name="Gunesch A.P."/>
            <person name="Birkelbach J."/>
            <person name="Nuebel U."/>
            <person name="Pietschmann T."/>
            <person name="Bach T."/>
            <person name="Mueller R."/>
        </authorList>
    </citation>
    <scope>NUCLEOTIDE SEQUENCE [LARGE SCALE GENOMIC DNA]</scope>
    <source>
        <strain evidence="1 2">MSr11954</strain>
    </source>
</reference>
<dbReference type="RefSeq" id="WP_394825178.1">
    <property type="nucleotide sequence ID" value="NZ_CP089984.1"/>
</dbReference>
<dbReference type="Proteomes" id="UP001370348">
    <property type="component" value="Chromosome"/>
</dbReference>
<name>A0ABZ2LXC9_9BACT</name>
<sequence>MSTIRVVEVTRGHIRVQVGDRSLTIQGEGHLPAPGSPGYLIYANSIRAWDPPHQSDALDLAQKKDILTGVLRHFDAKGTHYTVEGEPT</sequence>
<gene>
    <name evidence="1" type="ORF">LZC94_47975</name>
</gene>
<accession>A0ABZ2LXC9</accession>
<organism evidence="1 2">
    <name type="scientific">Pendulispora albinea</name>
    <dbReference type="NCBI Taxonomy" id="2741071"/>
    <lineage>
        <taxon>Bacteria</taxon>
        <taxon>Pseudomonadati</taxon>
        <taxon>Myxococcota</taxon>
        <taxon>Myxococcia</taxon>
        <taxon>Myxococcales</taxon>
        <taxon>Sorangiineae</taxon>
        <taxon>Pendulisporaceae</taxon>
        <taxon>Pendulispora</taxon>
    </lineage>
</organism>
<keyword evidence="2" id="KW-1185">Reference proteome</keyword>